<evidence type="ECO:0000313" key="1">
    <source>
        <dbReference type="EMBL" id="MCO6419926.1"/>
    </source>
</evidence>
<dbReference type="Proteomes" id="UP001523392">
    <property type="component" value="Unassembled WGS sequence"/>
</dbReference>
<accession>A0ABT1DDB4</accession>
<evidence type="ECO:0000313" key="2">
    <source>
        <dbReference type="Proteomes" id="UP001523392"/>
    </source>
</evidence>
<dbReference type="RefSeq" id="WP_252956600.1">
    <property type="nucleotide sequence ID" value="NZ_JAFIRR010000252.1"/>
</dbReference>
<proteinExistence type="predicted"/>
<dbReference type="EMBL" id="JAFIRR010000252">
    <property type="protein sequence ID" value="MCO6419926.1"/>
    <property type="molecule type" value="Genomic_DNA"/>
</dbReference>
<reference evidence="1 2" key="1">
    <citation type="submission" date="2021-12" db="EMBL/GenBank/DDBJ databases">
        <title>Siccirubricoccus leaddurans sp. nov., a high concentration Zn2+ tolerance bacterium.</title>
        <authorList>
            <person name="Cao Y."/>
        </authorList>
    </citation>
    <scope>NUCLEOTIDE SEQUENCE [LARGE SCALE GENOMIC DNA]</scope>
    <source>
        <strain evidence="1 2">KC 17139</strain>
    </source>
</reference>
<name>A0ABT1DDB4_9PROT</name>
<sequence length="75" mass="8073">MAPAGQVRIMVFRIGLAGACGMLLRVCRAAWLTIKLLAGRLLAWQLVGCVMDRFVPIYSASAETPEGRGPVTLDL</sequence>
<protein>
    <submittedName>
        <fullName evidence="1">Uncharacterized protein</fullName>
    </submittedName>
</protein>
<organism evidence="1 2">
    <name type="scientific">Siccirubricoccus soli</name>
    <dbReference type="NCBI Taxonomy" id="2899147"/>
    <lineage>
        <taxon>Bacteria</taxon>
        <taxon>Pseudomonadati</taxon>
        <taxon>Pseudomonadota</taxon>
        <taxon>Alphaproteobacteria</taxon>
        <taxon>Acetobacterales</taxon>
        <taxon>Roseomonadaceae</taxon>
        <taxon>Siccirubricoccus</taxon>
    </lineage>
</organism>
<keyword evidence="2" id="KW-1185">Reference proteome</keyword>
<gene>
    <name evidence="1" type="ORF">JYK14_27745</name>
</gene>
<comment type="caution">
    <text evidence="1">The sequence shown here is derived from an EMBL/GenBank/DDBJ whole genome shotgun (WGS) entry which is preliminary data.</text>
</comment>